<name>A0A3N9EHW9_9BURK</name>
<comment type="caution">
    <text evidence="1">The sequence shown here is derived from an EMBL/GenBank/DDBJ whole genome shotgun (WGS) entry which is preliminary data.</text>
</comment>
<dbReference type="AlphaFoldDB" id="A0A3N9EHW9"/>
<dbReference type="EMBL" id="RKIO01000003">
    <property type="protein sequence ID" value="RSC10501.1"/>
    <property type="molecule type" value="Genomic_DNA"/>
</dbReference>
<protein>
    <submittedName>
        <fullName evidence="1">Uncharacterized protein</fullName>
    </submittedName>
</protein>
<proteinExistence type="predicted"/>
<reference evidence="2" key="1">
    <citation type="submission" date="2018-11" db="EMBL/GenBank/DDBJ databases">
        <title>FDA dAtabase for Regulatory Grade micrObial Sequences (FDA-ARGOS): Supporting development and validation of Infectious Disease Dx tests.</title>
        <authorList>
            <person name="Goldberg B."/>
            <person name="Campos J."/>
            <person name="Tallon L."/>
            <person name="Sadzewicz L."/>
            <person name="Zhao X."/>
            <person name="Vavikolanu K."/>
            <person name="Mehta A."/>
            <person name="Aluvathingal J."/>
            <person name="Nadendla S."/>
            <person name="Geyer C."/>
            <person name="Nandy P."/>
            <person name="Yan Y."/>
            <person name="Sichtig H."/>
        </authorList>
    </citation>
    <scope>NUCLEOTIDE SEQUENCE [LARGE SCALE GENOMIC DNA]</scope>
    <source>
        <strain evidence="2">FDAARGOS_544</strain>
    </source>
</reference>
<dbReference type="Proteomes" id="UP000272140">
    <property type="component" value="Unassembled WGS sequence"/>
</dbReference>
<sequence length="75" mass="8206">MTDRRYVFQRPAEAARLHARRRYAVRPALRAGRTRGHPACLPFAPRGPAAAAAARCAMPAQRPSSACHKAQRTVA</sequence>
<accession>A0A3N9EHW9</accession>
<evidence type="ECO:0000313" key="2">
    <source>
        <dbReference type="Proteomes" id="UP000272140"/>
    </source>
</evidence>
<evidence type="ECO:0000313" key="1">
    <source>
        <dbReference type="EMBL" id="RSC10501.1"/>
    </source>
</evidence>
<gene>
    <name evidence="1" type="ORF">EGT41_18845</name>
</gene>
<organism evidence="1 2">
    <name type="scientific">Burkholderia cenocepacia</name>
    <dbReference type="NCBI Taxonomy" id="95486"/>
    <lineage>
        <taxon>Bacteria</taxon>
        <taxon>Pseudomonadati</taxon>
        <taxon>Pseudomonadota</taxon>
        <taxon>Betaproteobacteria</taxon>
        <taxon>Burkholderiales</taxon>
        <taxon>Burkholderiaceae</taxon>
        <taxon>Burkholderia</taxon>
        <taxon>Burkholderia cepacia complex</taxon>
    </lineage>
</organism>